<dbReference type="InterPro" id="IPR001647">
    <property type="entry name" value="HTH_TetR"/>
</dbReference>
<feature type="domain" description="HTH tetR-type" evidence="5">
    <location>
        <begin position="16"/>
        <end position="74"/>
    </location>
</feature>
<dbReference type="PROSITE" id="PS50977">
    <property type="entry name" value="HTH_TETR_2"/>
    <property type="match status" value="1"/>
</dbReference>
<dbReference type="Pfam" id="PF00440">
    <property type="entry name" value="TetR_N"/>
    <property type="match status" value="1"/>
</dbReference>
<organism evidence="6 7">
    <name type="scientific">Streptomyces tardus</name>
    <dbReference type="NCBI Taxonomy" id="2780544"/>
    <lineage>
        <taxon>Bacteria</taxon>
        <taxon>Bacillati</taxon>
        <taxon>Actinomycetota</taxon>
        <taxon>Actinomycetes</taxon>
        <taxon>Kitasatosporales</taxon>
        <taxon>Streptomycetaceae</taxon>
        <taxon>Streptomyces</taxon>
    </lineage>
</organism>
<proteinExistence type="predicted"/>
<dbReference type="InterPro" id="IPR009057">
    <property type="entry name" value="Homeodomain-like_sf"/>
</dbReference>
<dbReference type="PANTHER" id="PTHR30055">
    <property type="entry name" value="HTH-TYPE TRANSCRIPTIONAL REGULATOR RUTR"/>
    <property type="match status" value="1"/>
</dbReference>
<dbReference type="RefSeq" id="WP_211041290.1">
    <property type="nucleotide sequence ID" value="NZ_JAELVF020000001.1"/>
</dbReference>
<evidence type="ECO:0000256" key="3">
    <source>
        <dbReference type="ARBA" id="ARBA00023163"/>
    </source>
</evidence>
<comment type="caution">
    <text evidence="6">The sequence shown here is derived from an EMBL/GenBank/DDBJ whole genome shotgun (WGS) entry which is preliminary data.</text>
</comment>
<sequence length="196" mass="21942">MARSVSSTSQTPGTTSRTRRAILDAAVTVMSQDRNAPFSEIAKAAEVGRSTLHRYYPDRSALVGALVRDASRATEIAFVEAELDSGTPEEALHRLVPAMFDLGPRVGFLFNELEHSELDWDERAWEASHIPVGMLFHRGRQEGYFDPEIDDDWFVRILWYSMMAGLEAVGERKLSKHQAIARVVRLLEGGLLNRNG</sequence>
<reference evidence="6" key="1">
    <citation type="submission" date="2021-06" db="EMBL/GenBank/DDBJ databases">
        <title>Sequencing of actinobacteria type strains.</title>
        <authorList>
            <person name="Nguyen G.-S."/>
            <person name="Wentzel A."/>
        </authorList>
    </citation>
    <scope>NUCLEOTIDE SEQUENCE</scope>
    <source>
        <strain evidence="6">P38-E01</strain>
    </source>
</reference>
<dbReference type="GO" id="GO:0000976">
    <property type="term" value="F:transcription cis-regulatory region binding"/>
    <property type="evidence" value="ECO:0007669"/>
    <property type="project" value="TreeGrafter"/>
</dbReference>
<evidence type="ECO:0000256" key="1">
    <source>
        <dbReference type="ARBA" id="ARBA00023015"/>
    </source>
</evidence>
<name>A0A949N4U8_9ACTN</name>
<dbReference type="PANTHER" id="PTHR30055:SF234">
    <property type="entry name" value="HTH-TYPE TRANSCRIPTIONAL REGULATOR BETI"/>
    <property type="match status" value="1"/>
</dbReference>
<accession>A0A949N4U8</accession>
<evidence type="ECO:0000256" key="2">
    <source>
        <dbReference type="ARBA" id="ARBA00023125"/>
    </source>
</evidence>
<dbReference type="AlphaFoldDB" id="A0A949N4U8"/>
<dbReference type="Gene3D" id="1.10.357.10">
    <property type="entry name" value="Tetracycline Repressor, domain 2"/>
    <property type="match status" value="1"/>
</dbReference>
<evidence type="ECO:0000259" key="5">
    <source>
        <dbReference type="PROSITE" id="PS50977"/>
    </source>
</evidence>
<evidence type="ECO:0000256" key="4">
    <source>
        <dbReference type="PROSITE-ProRule" id="PRU00335"/>
    </source>
</evidence>
<protein>
    <submittedName>
        <fullName evidence="6">TetR/AcrR family transcriptional regulator</fullName>
    </submittedName>
</protein>
<feature type="DNA-binding region" description="H-T-H motif" evidence="4">
    <location>
        <begin position="37"/>
        <end position="56"/>
    </location>
</feature>
<keyword evidence="7" id="KW-1185">Reference proteome</keyword>
<keyword evidence="1" id="KW-0805">Transcription regulation</keyword>
<keyword evidence="2 4" id="KW-0238">DNA-binding</keyword>
<dbReference type="InterPro" id="IPR050109">
    <property type="entry name" value="HTH-type_TetR-like_transc_reg"/>
</dbReference>
<evidence type="ECO:0000313" key="7">
    <source>
        <dbReference type="Proteomes" id="UP000694501"/>
    </source>
</evidence>
<dbReference type="GO" id="GO:0003700">
    <property type="term" value="F:DNA-binding transcription factor activity"/>
    <property type="evidence" value="ECO:0007669"/>
    <property type="project" value="TreeGrafter"/>
</dbReference>
<dbReference type="Proteomes" id="UP000694501">
    <property type="component" value="Unassembled WGS sequence"/>
</dbReference>
<keyword evidence="3" id="KW-0804">Transcription</keyword>
<dbReference type="EMBL" id="JAELVF020000001">
    <property type="protein sequence ID" value="MBU7598294.1"/>
    <property type="molecule type" value="Genomic_DNA"/>
</dbReference>
<gene>
    <name evidence="6" type="ORF">JGS22_011880</name>
</gene>
<dbReference type="SUPFAM" id="SSF46689">
    <property type="entry name" value="Homeodomain-like"/>
    <property type="match status" value="1"/>
</dbReference>
<evidence type="ECO:0000313" key="6">
    <source>
        <dbReference type="EMBL" id="MBU7598294.1"/>
    </source>
</evidence>